<dbReference type="GO" id="GO:0005507">
    <property type="term" value="F:copper ion binding"/>
    <property type="evidence" value="ECO:0007669"/>
    <property type="project" value="InterPro"/>
</dbReference>
<dbReference type="Pfam" id="PF00403">
    <property type="entry name" value="HMA"/>
    <property type="match status" value="1"/>
</dbReference>
<evidence type="ECO:0000313" key="4">
    <source>
        <dbReference type="Proteomes" id="UP000184603"/>
    </source>
</evidence>
<organism evidence="3 4">
    <name type="scientific">Desulfopila aestuarii DSM 18488</name>
    <dbReference type="NCBI Taxonomy" id="1121416"/>
    <lineage>
        <taxon>Bacteria</taxon>
        <taxon>Pseudomonadati</taxon>
        <taxon>Thermodesulfobacteriota</taxon>
        <taxon>Desulfobulbia</taxon>
        <taxon>Desulfobulbales</taxon>
        <taxon>Desulfocapsaceae</taxon>
        <taxon>Desulfopila</taxon>
    </lineage>
</organism>
<keyword evidence="4" id="KW-1185">Reference proteome</keyword>
<dbReference type="PROSITE" id="PS01047">
    <property type="entry name" value="HMA_1"/>
    <property type="match status" value="1"/>
</dbReference>
<sequence length="65" mass="6972">MATVKIKGMSCQHCVGSVKKALEAIPGVNDVTVDLEKGEARYEGVVSRDDIKKAILNIGFDVINP</sequence>
<dbReference type="EMBL" id="FRFE01000004">
    <property type="protein sequence ID" value="SHO45678.1"/>
    <property type="molecule type" value="Genomic_DNA"/>
</dbReference>
<dbReference type="PROSITE" id="PS50846">
    <property type="entry name" value="HMA_2"/>
    <property type="match status" value="1"/>
</dbReference>
<dbReference type="InterPro" id="IPR000428">
    <property type="entry name" value="Cu-bd"/>
</dbReference>
<keyword evidence="1" id="KW-0479">Metal-binding</keyword>
<dbReference type="RefSeq" id="WP_073612518.1">
    <property type="nucleotide sequence ID" value="NZ_FRFE01000004.1"/>
</dbReference>
<reference evidence="3 4" key="1">
    <citation type="submission" date="2016-12" db="EMBL/GenBank/DDBJ databases">
        <authorList>
            <person name="Song W.-J."/>
            <person name="Kurnit D.M."/>
        </authorList>
    </citation>
    <scope>NUCLEOTIDE SEQUENCE [LARGE SCALE GENOMIC DNA]</scope>
    <source>
        <strain evidence="3 4">DSM 18488</strain>
    </source>
</reference>
<dbReference type="InterPro" id="IPR036163">
    <property type="entry name" value="HMA_dom_sf"/>
</dbReference>
<accession>A0A1M7Y1N3</accession>
<dbReference type="SUPFAM" id="SSF55008">
    <property type="entry name" value="HMA, heavy metal-associated domain"/>
    <property type="match status" value="1"/>
</dbReference>
<proteinExistence type="predicted"/>
<dbReference type="InterPro" id="IPR006121">
    <property type="entry name" value="HMA_dom"/>
</dbReference>
<protein>
    <submittedName>
        <fullName evidence="3">Copper chaperone CopZ</fullName>
    </submittedName>
</protein>
<dbReference type="InterPro" id="IPR017969">
    <property type="entry name" value="Heavy-metal-associated_CS"/>
</dbReference>
<dbReference type="PRINTS" id="PR00944">
    <property type="entry name" value="CUEXPORT"/>
</dbReference>
<name>A0A1M7Y1N3_9BACT</name>
<dbReference type="OrthoDB" id="9801832at2"/>
<evidence type="ECO:0000259" key="2">
    <source>
        <dbReference type="PROSITE" id="PS50846"/>
    </source>
</evidence>
<dbReference type="CDD" id="cd00371">
    <property type="entry name" value="HMA"/>
    <property type="match status" value="1"/>
</dbReference>
<dbReference type="STRING" id="1121416.SAMN02745220_01174"/>
<evidence type="ECO:0000313" key="3">
    <source>
        <dbReference type="EMBL" id="SHO45678.1"/>
    </source>
</evidence>
<dbReference type="GO" id="GO:0006825">
    <property type="term" value="P:copper ion transport"/>
    <property type="evidence" value="ECO:0007669"/>
    <property type="project" value="InterPro"/>
</dbReference>
<dbReference type="AlphaFoldDB" id="A0A1M7Y1N3"/>
<dbReference type="Proteomes" id="UP000184603">
    <property type="component" value="Unassembled WGS sequence"/>
</dbReference>
<gene>
    <name evidence="3" type="ORF">SAMN02745220_01174</name>
</gene>
<dbReference type="Gene3D" id="3.30.70.100">
    <property type="match status" value="1"/>
</dbReference>
<feature type="domain" description="HMA" evidence="2">
    <location>
        <begin position="1"/>
        <end position="63"/>
    </location>
</feature>
<evidence type="ECO:0000256" key="1">
    <source>
        <dbReference type="ARBA" id="ARBA00022723"/>
    </source>
</evidence>